<protein>
    <submittedName>
        <fullName evidence="1">Uncharacterized protein</fullName>
    </submittedName>
</protein>
<dbReference type="GeneID" id="301341221"/>
<evidence type="ECO:0000313" key="1">
    <source>
        <dbReference type="EMBL" id="WMB72391.1"/>
    </source>
</evidence>
<dbReference type="Proteomes" id="UP001236800">
    <property type="component" value="Chromosome"/>
</dbReference>
<accession>A0AA50KDL7</accession>
<dbReference type="RefSeq" id="WP_306683270.1">
    <property type="nucleotide sequence ID" value="NZ_CP132914.1"/>
</dbReference>
<dbReference type="AlphaFoldDB" id="A0AA50KDL7"/>
<gene>
    <name evidence="1" type="ORF">RA178_18520</name>
</gene>
<sequence>MNIHHTIIFLTVTLLVSACQVNKRVNSKVSLIEVEQALSLTNKISINDVTLLNDADETEKLKNKLIQFTPNHRTFINFGSYSSLAKVITVPINDNHLVIESYVTSTKTGELYLFYPVITVFDNQKKYMSLVKPRYEFEFNDNVLRNHFTLPKDTKYIIIHTTPEFTGMSFTESNVKFKGPLIDPTGIAVATSVVTGVLVPVVGNPTRFTPTYTDFTLSIIGNIKIVSP</sequence>
<name>A0AA50KDL7_9GAMM</name>
<organism evidence="1">
    <name type="scientific">Shewanella oncorhynchi</name>
    <dbReference type="NCBI Taxonomy" id="2726434"/>
    <lineage>
        <taxon>Bacteria</taxon>
        <taxon>Pseudomonadati</taxon>
        <taxon>Pseudomonadota</taxon>
        <taxon>Gammaproteobacteria</taxon>
        <taxon>Alteromonadales</taxon>
        <taxon>Shewanellaceae</taxon>
        <taxon>Shewanella</taxon>
    </lineage>
</organism>
<reference evidence="1" key="1">
    <citation type="submission" date="2023-08" db="EMBL/GenBank/DDBJ databases">
        <title>Complete genome sequence of Shewanella oncorhynchi Z-P2, a siderophore putrebactin-producing bacterium.</title>
        <authorList>
            <person name="Zhang Y."/>
        </authorList>
    </citation>
    <scope>NUCLEOTIDE SEQUENCE</scope>
    <source>
        <strain evidence="1">Z-P2</strain>
    </source>
</reference>
<proteinExistence type="predicted"/>
<dbReference type="EMBL" id="CP132914">
    <property type="protein sequence ID" value="WMB72391.1"/>
    <property type="molecule type" value="Genomic_DNA"/>
</dbReference>
<dbReference type="KEGG" id="sog:RA178_18520"/>